<dbReference type="AlphaFoldDB" id="A0A5B7JIF1"/>
<gene>
    <name evidence="1" type="ORF">E2C01_087196</name>
</gene>
<organism evidence="1 2">
    <name type="scientific">Portunus trituberculatus</name>
    <name type="common">Swimming crab</name>
    <name type="synonym">Neptunus trituberculatus</name>
    <dbReference type="NCBI Taxonomy" id="210409"/>
    <lineage>
        <taxon>Eukaryota</taxon>
        <taxon>Metazoa</taxon>
        <taxon>Ecdysozoa</taxon>
        <taxon>Arthropoda</taxon>
        <taxon>Crustacea</taxon>
        <taxon>Multicrustacea</taxon>
        <taxon>Malacostraca</taxon>
        <taxon>Eumalacostraca</taxon>
        <taxon>Eucarida</taxon>
        <taxon>Decapoda</taxon>
        <taxon>Pleocyemata</taxon>
        <taxon>Brachyura</taxon>
        <taxon>Eubrachyura</taxon>
        <taxon>Portunoidea</taxon>
        <taxon>Portunidae</taxon>
        <taxon>Portuninae</taxon>
        <taxon>Portunus</taxon>
    </lineage>
</organism>
<comment type="caution">
    <text evidence="1">The sequence shown here is derived from an EMBL/GenBank/DDBJ whole genome shotgun (WGS) entry which is preliminary data.</text>
</comment>
<keyword evidence="2" id="KW-1185">Reference proteome</keyword>
<dbReference type="EMBL" id="VSRR010090192">
    <property type="protein sequence ID" value="MPC92124.1"/>
    <property type="molecule type" value="Genomic_DNA"/>
</dbReference>
<name>A0A5B7JIF1_PORTR</name>
<proteinExistence type="predicted"/>
<accession>A0A5B7JIF1</accession>
<sequence length="87" mass="10158">MITARSFNLSLLPVRTQKCFRIRSKDAVLECRRCSKRPKRTSGRKEEEEEATRLLTEIEENKQCWKRANKLAKRTLVSEDEEGSGTE</sequence>
<evidence type="ECO:0000313" key="2">
    <source>
        <dbReference type="Proteomes" id="UP000324222"/>
    </source>
</evidence>
<dbReference type="Proteomes" id="UP000324222">
    <property type="component" value="Unassembled WGS sequence"/>
</dbReference>
<reference evidence="1 2" key="1">
    <citation type="submission" date="2019-05" db="EMBL/GenBank/DDBJ databases">
        <title>Another draft genome of Portunus trituberculatus and its Hox gene families provides insights of decapod evolution.</title>
        <authorList>
            <person name="Jeong J.-H."/>
            <person name="Song I."/>
            <person name="Kim S."/>
            <person name="Choi T."/>
            <person name="Kim D."/>
            <person name="Ryu S."/>
            <person name="Kim W."/>
        </authorList>
    </citation>
    <scope>NUCLEOTIDE SEQUENCE [LARGE SCALE GENOMIC DNA]</scope>
    <source>
        <tissue evidence="1">Muscle</tissue>
    </source>
</reference>
<protein>
    <submittedName>
        <fullName evidence="1">Uncharacterized protein</fullName>
    </submittedName>
</protein>
<evidence type="ECO:0000313" key="1">
    <source>
        <dbReference type="EMBL" id="MPC92124.1"/>
    </source>
</evidence>